<dbReference type="Gene3D" id="1.10.260.40">
    <property type="entry name" value="lambda repressor-like DNA-binding domains"/>
    <property type="match status" value="1"/>
</dbReference>
<evidence type="ECO:0000259" key="2">
    <source>
        <dbReference type="PROSITE" id="PS50943"/>
    </source>
</evidence>
<dbReference type="NCBIfam" id="TIGR02607">
    <property type="entry name" value="antidote_HigA"/>
    <property type="match status" value="1"/>
</dbReference>
<name>A0A1T2KTB8_9GAMM</name>
<proteinExistence type="predicted"/>
<dbReference type="PANTHER" id="PTHR36924">
    <property type="entry name" value="ANTITOXIN HIGA-1"/>
    <property type="match status" value="1"/>
</dbReference>
<dbReference type="PROSITE" id="PS50943">
    <property type="entry name" value="HTH_CROC1"/>
    <property type="match status" value="1"/>
</dbReference>
<keyword evidence="4" id="KW-1185">Reference proteome</keyword>
<dbReference type="InterPro" id="IPR001387">
    <property type="entry name" value="Cro/C1-type_HTH"/>
</dbReference>
<evidence type="ECO:0000256" key="1">
    <source>
        <dbReference type="ARBA" id="ARBA00023125"/>
    </source>
</evidence>
<feature type="domain" description="HTH cro/C1-type" evidence="2">
    <location>
        <begin position="25"/>
        <end position="70"/>
    </location>
</feature>
<dbReference type="InterPro" id="IPR010982">
    <property type="entry name" value="Lambda_DNA-bd_dom_sf"/>
</dbReference>
<dbReference type="EMBL" id="MPRJ01000056">
    <property type="protein sequence ID" value="OOZ36084.1"/>
    <property type="molecule type" value="Genomic_DNA"/>
</dbReference>
<evidence type="ECO:0000313" key="3">
    <source>
        <dbReference type="EMBL" id="OOZ36084.1"/>
    </source>
</evidence>
<protein>
    <submittedName>
        <fullName evidence="3">Addiction module antidote protein, HigA family</fullName>
    </submittedName>
</protein>
<dbReference type="OrthoDB" id="9793869at2"/>
<dbReference type="AlphaFoldDB" id="A0A1T2KTB8"/>
<dbReference type="PANTHER" id="PTHR36924:SF1">
    <property type="entry name" value="ANTITOXIN HIGA-1"/>
    <property type="match status" value="1"/>
</dbReference>
<organism evidence="3 4">
    <name type="scientific">Solemya velesiana gill symbiont</name>
    <dbReference type="NCBI Taxonomy" id="1918948"/>
    <lineage>
        <taxon>Bacteria</taxon>
        <taxon>Pseudomonadati</taxon>
        <taxon>Pseudomonadota</taxon>
        <taxon>Gammaproteobacteria</taxon>
        <taxon>sulfur-oxidizing symbionts</taxon>
    </lineage>
</organism>
<dbReference type="Pfam" id="PF01381">
    <property type="entry name" value="HTH_3"/>
    <property type="match status" value="1"/>
</dbReference>
<dbReference type="InterPro" id="IPR013430">
    <property type="entry name" value="Toxin_antidote_HigA"/>
</dbReference>
<dbReference type="SUPFAM" id="SSF47413">
    <property type="entry name" value="lambda repressor-like DNA-binding domains"/>
    <property type="match status" value="1"/>
</dbReference>
<keyword evidence="1" id="KW-0238">DNA-binding</keyword>
<dbReference type="CDD" id="cd00093">
    <property type="entry name" value="HTH_XRE"/>
    <property type="match status" value="1"/>
</dbReference>
<comment type="caution">
    <text evidence="3">The sequence shown here is derived from an EMBL/GenBank/DDBJ whole genome shotgun (WGS) entry which is preliminary data.</text>
</comment>
<evidence type="ECO:0000313" key="4">
    <source>
        <dbReference type="Proteomes" id="UP000190896"/>
    </source>
</evidence>
<dbReference type="Proteomes" id="UP000190896">
    <property type="component" value="Unassembled WGS sequence"/>
</dbReference>
<sequence>MNITKRQPVSVGEMITEEFLVPMALTQGQLAEAMGVSRKTVNELCTNRRTITADTALMLATVFGNTADFWVNLQQRNELWKALNTPKRRARIEKAKPIAA</sequence>
<reference evidence="3 4" key="1">
    <citation type="submission" date="2016-11" db="EMBL/GenBank/DDBJ databases">
        <title>Mixed transmission modes and dynamic genome evolution in an obligate animal-bacterial symbiosis.</title>
        <authorList>
            <person name="Russell S.L."/>
            <person name="Corbett-Detig R.B."/>
            <person name="Cavanaugh C.M."/>
        </authorList>
    </citation>
    <scope>NUCLEOTIDE SEQUENCE [LARGE SCALE GENOMIC DNA]</scope>
    <source>
        <strain evidence="3">Se-Cadez</strain>
    </source>
</reference>
<dbReference type="GO" id="GO:0003677">
    <property type="term" value="F:DNA binding"/>
    <property type="evidence" value="ECO:0007669"/>
    <property type="project" value="UniProtKB-KW"/>
</dbReference>
<accession>A0A1T2KTB8</accession>
<dbReference type="SMART" id="SM00530">
    <property type="entry name" value="HTH_XRE"/>
    <property type="match status" value="1"/>
</dbReference>
<dbReference type="RefSeq" id="WP_078487681.1">
    <property type="nucleotide sequence ID" value="NZ_MPRJ01000056.1"/>
</dbReference>
<gene>
    <name evidence="3" type="ORF">BOW51_08975</name>
</gene>